<accession>A0ABR1E163</accession>
<dbReference type="Proteomes" id="UP001303046">
    <property type="component" value="Unassembled WGS sequence"/>
</dbReference>
<reference evidence="1 2" key="1">
    <citation type="submission" date="2023-08" db="EMBL/GenBank/DDBJ databases">
        <title>A Necator americanus chromosomal reference genome.</title>
        <authorList>
            <person name="Ilik V."/>
            <person name="Petrzelkova K.J."/>
            <person name="Pardy F."/>
            <person name="Fuh T."/>
            <person name="Niatou-Singa F.S."/>
            <person name="Gouil Q."/>
            <person name="Baker L."/>
            <person name="Ritchie M.E."/>
            <person name="Jex A.R."/>
            <person name="Gazzola D."/>
            <person name="Li H."/>
            <person name="Toshio Fujiwara R."/>
            <person name="Zhan B."/>
            <person name="Aroian R.V."/>
            <person name="Pafco B."/>
            <person name="Schwarz E.M."/>
        </authorList>
    </citation>
    <scope>NUCLEOTIDE SEQUENCE [LARGE SCALE GENOMIC DNA]</scope>
    <source>
        <strain evidence="1 2">Aroian</strain>
        <tissue evidence="1">Whole animal</tissue>
    </source>
</reference>
<name>A0ABR1E163_NECAM</name>
<evidence type="ECO:0000313" key="2">
    <source>
        <dbReference type="Proteomes" id="UP001303046"/>
    </source>
</evidence>
<dbReference type="EMBL" id="JAVFWL010000005">
    <property type="protein sequence ID" value="KAK6756404.1"/>
    <property type="molecule type" value="Genomic_DNA"/>
</dbReference>
<evidence type="ECO:0000313" key="1">
    <source>
        <dbReference type="EMBL" id="KAK6756404.1"/>
    </source>
</evidence>
<organism evidence="1 2">
    <name type="scientific">Necator americanus</name>
    <name type="common">Human hookworm</name>
    <dbReference type="NCBI Taxonomy" id="51031"/>
    <lineage>
        <taxon>Eukaryota</taxon>
        <taxon>Metazoa</taxon>
        <taxon>Ecdysozoa</taxon>
        <taxon>Nematoda</taxon>
        <taxon>Chromadorea</taxon>
        <taxon>Rhabditida</taxon>
        <taxon>Rhabditina</taxon>
        <taxon>Rhabditomorpha</taxon>
        <taxon>Strongyloidea</taxon>
        <taxon>Ancylostomatidae</taxon>
        <taxon>Bunostominae</taxon>
        <taxon>Necator</taxon>
    </lineage>
</organism>
<protein>
    <submittedName>
        <fullName evidence="1">Uncharacterized protein</fullName>
    </submittedName>
</protein>
<gene>
    <name evidence="1" type="primary">Necator_chrV.g19468</name>
    <name evidence="1" type="ORF">RB195_014676</name>
</gene>
<comment type="caution">
    <text evidence="1">The sequence shown here is derived from an EMBL/GenBank/DDBJ whole genome shotgun (WGS) entry which is preliminary data.</text>
</comment>
<proteinExistence type="predicted"/>
<keyword evidence="2" id="KW-1185">Reference proteome</keyword>
<sequence length="150" mass="17129">MQVAENTRFWLSIALQVSALTAILGYLDSPLPFCYRQSLRDPSKICFTPNSTTCYEWTNKRVHWIEQGLSYRSTDRICTSQMIWLMKALIYAECTVVALQIASRRRNSGITPNGVAFAYFTSVGEFERNHIDSSVELVYEERLATILANS</sequence>